<evidence type="ECO:0000256" key="4">
    <source>
        <dbReference type="ARBA" id="ARBA00022833"/>
    </source>
</evidence>
<dbReference type="InterPro" id="IPR013087">
    <property type="entry name" value="Znf_C2H2_type"/>
</dbReference>
<evidence type="ECO:0000256" key="3">
    <source>
        <dbReference type="ARBA" id="ARBA00022771"/>
    </source>
</evidence>
<protein>
    <recommendedName>
        <fullName evidence="6">C2H2-type domain-containing protein</fullName>
    </recommendedName>
</protein>
<keyword evidence="8" id="KW-1185">Reference proteome</keyword>
<dbReference type="Gene3D" id="3.30.160.60">
    <property type="entry name" value="Classic Zinc Finger"/>
    <property type="match status" value="2"/>
</dbReference>
<dbReference type="AlphaFoldDB" id="A0A9J6BQL0"/>
<gene>
    <name evidence="7" type="ORF">PVAND_002216</name>
</gene>
<evidence type="ECO:0000259" key="6">
    <source>
        <dbReference type="PROSITE" id="PS50157"/>
    </source>
</evidence>
<comment type="caution">
    <text evidence="7">The sequence shown here is derived from an EMBL/GenBank/DDBJ whole genome shotgun (WGS) entry which is preliminary data.</text>
</comment>
<evidence type="ECO:0000313" key="8">
    <source>
        <dbReference type="Proteomes" id="UP001107558"/>
    </source>
</evidence>
<reference evidence="7" key="1">
    <citation type="submission" date="2021-03" db="EMBL/GenBank/DDBJ databases">
        <title>Chromosome level genome of the anhydrobiotic midge Polypedilum vanderplanki.</title>
        <authorList>
            <person name="Yoshida Y."/>
            <person name="Kikawada T."/>
            <person name="Gusev O."/>
        </authorList>
    </citation>
    <scope>NUCLEOTIDE SEQUENCE</scope>
    <source>
        <strain evidence="7">NIAS01</strain>
        <tissue evidence="7">Whole body or cell culture</tissue>
    </source>
</reference>
<feature type="domain" description="C2H2-type" evidence="6">
    <location>
        <begin position="249"/>
        <end position="281"/>
    </location>
</feature>
<dbReference type="PANTHER" id="PTHR24409">
    <property type="entry name" value="ZINC FINGER PROTEIN 142"/>
    <property type="match status" value="1"/>
</dbReference>
<feature type="domain" description="C2H2-type" evidence="6">
    <location>
        <begin position="214"/>
        <end position="241"/>
    </location>
</feature>
<keyword evidence="4" id="KW-0862">Zinc</keyword>
<dbReference type="PROSITE" id="PS00028">
    <property type="entry name" value="ZINC_FINGER_C2H2_1"/>
    <property type="match status" value="1"/>
</dbReference>
<dbReference type="InterPro" id="IPR036236">
    <property type="entry name" value="Znf_C2H2_sf"/>
</dbReference>
<evidence type="ECO:0000256" key="5">
    <source>
        <dbReference type="PROSITE-ProRule" id="PRU00042"/>
    </source>
</evidence>
<dbReference type="GO" id="GO:0000981">
    <property type="term" value="F:DNA-binding transcription factor activity, RNA polymerase II-specific"/>
    <property type="evidence" value="ECO:0007669"/>
    <property type="project" value="TreeGrafter"/>
</dbReference>
<accession>A0A9J6BQL0</accession>
<organism evidence="7 8">
    <name type="scientific">Polypedilum vanderplanki</name>
    <name type="common">Sleeping chironomid midge</name>
    <dbReference type="NCBI Taxonomy" id="319348"/>
    <lineage>
        <taxon>Eukaryota</taxon>
        <taxon>Metazoa</taxon>
        <taxon>Ecdysozoa</taxon>
        <taxon>Arthropoda</taxon>
        <taxon>Hexapoda</taxon>
        <taxon>Insecta</taxon>
        <taxon>Pterygota</taxon>
        <taxon>Neoptera</taxon>
        <taxon>Endopterygota</taxon>
        <taxon>Diptera</taxon>
        <taxon>Nematocera</taxon>
        <taxon>Chironomoidea</taxon>
        <taxon>Chironomidae</taxon>
        <taxon>Chironominae</taxon>
        <taxon>Polypedilum</taxon>
        <taxon>Polypedilum</taxon>
    </lineage>
</organism>
<dbReference type="GO" id="GO:0008270">
    <property type="term" value="F:zinc ion binding"/>
    <property type="evidence" value="ECO:0007669"/>
    <property type="project" value="UniProtKB-KW"/>
</dbReference>
<dbReference type="PROSITE" id="PS50157">
    <property type="entry name" value="ZINC_FINGER_C2H2_2"/>
    <property type="match status" value="2"/>
</dbReference>
<keyword evidence="3 5" id="KW-0863">Zinc-finger</keyword>
<evidence type="ECO:0000313" key="7">
    <source>
        <dbReference type="EMBL" id="KAG5672055.1"/>
    </source>
</evidence>
<proteinExistence type="predicted"/>
<dbReference type="Proteomes" id="UP001107558">
    <property type="component" value="Chromosome 3"/>
</dbReference>
<keyword evidence="2" id="KW-0677">Repeat</keyword>
<sequence length="321" mass="37998">MEFIAPNYTTLPSNNELKQLLELYNEVYGRVKRKVGLVGKSKLETRYSGLQIYQKLTSKNIFCYSSNYEIAKTIEDAMKELLFELGICVNSKWDHSYGGDGKNEEEWIIYLVEMNEDLRLCPLKNCGKVLIAEAIEEHIDSHDYMRNLKRWKIIQREKGSNALETLNTEPLPYHHDTYKSNTCKYCNMEWPQDMPMNQLQYHLSICPENPLPFFKCPKCGERLDRKRALDNHLKKHTKSEEQFNRELEFICQFCGKSFNKKWNRDAHEKICKKNPAIGEREIFHCSVCNRPYKDKYKCRDHEKTCTNTSPKRKKVPTLVNW</sequence>
<dbReference type="GO" id="GO:0005634">
    <property type="term" value="C:nucleus"/>
    <property type="evidence" value="ECO:0007669"/>
    <property type="project" value="TreeGrafter"/>
</dbReference>
<dbReference type="GO" id="GO:0000977">
    <property type="term" value="F:RNA polymerase II transcription regulatory region sequence-specific DNA binding"/>
    <property type="evidence" value="ECO:0007669"/>
    <property type="project" value="TreeGrafter"/>
</dbReference>
<dbReference type="SUPFAM" id="SSF57667">
    <property type="entry name" value="beta-beta-alpha zinc fingers"/>
    <property type="match status" value="1"/>
</dbReference>
<evidence type="ECO:0000256" key="2">
    <source>
        <dbReference type="ARBA" id="ARBA00022737"/>
    </source>
</evidence>
<keyword evidence="1" id="KW-0479">Metal-binding</keyword>
<dbReference type="EMBL" id="JADBJN010000003">
    <property type="protein sequence ID" value="KAG5672055.1"/>
    <property type="molecule type" value="Genomic_DNA"/>
</dbReference>
<dbReference type="Pfam" id="PF00096">
    <property type="entry name" value="zf-C2H2"/>
    <property type="match status" value="1"/>
</dbReference>
<evidence type="ECO:0000256" key="1">
    <source>
        <dbReference type="ARBA" id="ARBA00022723"/>
    </source>
</evidence>
<dbReference type="PANTHER" id="PTHR24409:SF295">
    <property type="entry name" value="AZ2-RELATED"/>
    <property type="match status" value="1"/>
</dbReference>
<dbReference type="SMART" id="SM00355">
    <property type="entry name" value="ZnF_C2H2"/>
    <property type="match status" value="4"/>
</dbReference>
<name>A0A9J6BQL0_POLVA</name>